<organism evidence="2 3">
    <name type="scientific">Fusarium torreyae</name>
    <dbReference type="NCBI Taxonomy" id="1237075"/>
    <lineage>
        <taxon>Eukaryota</taxon>
        <taxon>Fungi</taxon>
        <taxon>Dikarya</taxon>
        <taxon>Ascomycota</taxon>
        <taxon>Pezizomycotina</taxon>
        <taxon>Sordariomycetes</taxon>
        <taxon>Hypocreomycetidae</taxon>
        <taxon>Hypocreales</taxon>
        <taxon>Nectriaceae</taxon>
        <taxon>Fusarium</taxon>
    </lineage>
</organism>
<evidence type="ECO:0000256" key="1">
    <source>
        <dbReference type="SAM" id="MobiDB-lite"/>
    </source>
</evidence>
<dbReference type="AlphaFoldDB" id="A0A9W8S5T8"/>
<protein>
    <submittedName>
        <fullName evidence="2">Uncharacterized protein</fullName>
    </submittedName>
</protein>
<evidence type="ECO:0000313" key="2">
    <source>
        <dbReference type="EMBL" id="KAJ4264825.1"/>
    </source>
</evidence>
<accession>A0A9W8S5T8</accession>
<dbReference type="Proteomes" id="UP001152049">
    <property type="component" value="Unassembled WGS sequence"/>
</dbReference>
<dbReference type="OrthoDB" id="4456959at2759"/>
<feature type="compositionally biased region" description="Acidic residues" evidence="1">
    <location>
        <begin position="1"/>
        <end position="10"/>
    </location>
</feature>
<evidence type="ECO:0000313" key="3">
    <source>
        <dbReference type="Proteomes" id="UP001152049"/>
    </source>
</evidence>
<reference evidence="2" key="1">
    <citation type="submission" date="2022-09" db="EMBL/GenBank/DDBJ databases">
        <title>Fusarium specimens isolated from Avocado Roots.</title>
        <authorList>
            <person name="Stajich J."/>
            <person name="Roper C."/>
            <person name="Heimlech-Rivalta G."/>
        </authorList>
    </citation>
    <scope>NUCLEOTIDE SEQUENCE</scope>
    <source>
        <strain evidence="2">CF00136</strain>
    </source>
</reference>
<feature type="region of interest" description="Disordered" evidence="1">
    <location>
        <begin position="1"/>
        <end position="22"/>
    </location>
</feature>
<feature type="compositionally biased region" description="Basic and acidic residues" evidence="1">
    <location>
        <begin position="38"/>
        <end position="53"/>
    </location>
</feature>
<feature type="region of interest" description="Disordered" evidence="1">
    <location>
        <begin position="38"/>
        <end position="98"/>
    </location>
</feature>
<proteinExistence type="predicted"/>
<keyword evidence="3" id="KW-1185">Reference proteome</keyword>
<dbReference type="EMBL" id="JAOQAZ010000007">
    <property type="protein sequence ID" value="KAJ4264825.1"/>
    <property type="molecule type" value="Genomic_DNA"/>
</dbReference>
<sequence>MPPDMIESDPSDPPASSKTEPLACVSCRAPQVEDYLKEVNKNSSEEKTDDDSPLHPTQPEMNFIDVDFTSGLPQAPGNLTDPTFSTFTSPSFAEHSNDNCSPFNAQLMSLGMSEPLPPDDAMEEL</sequence>
<name>A0A9W8S5T8_9HYPO</name>
<feature type="compositionally biased region" description="Low complexity" evidence="1">
    <location>
        <begin position="82"/>
        <end position="92"/>
    </location>
</feature>
<gene>
    <name evidence="2" type="ORF">NW762_005068</name>
</gene>
<comment type="caution">
    <text evidence="2">The sequence shown here is derived from an EMBL/GenBank/DDBJ whole genome shotgun (WGS) entry which is preliminary data.</text>
</comment>